<evidence type="ECO:0000256" key="10">
    <source>
        <dbReference type="SAM" id="Phobius"/>
    </source>
</evidence>
<dbReference type="KEGG" id="nve:5514418"/>
<dbReference type="PANTHER" id="PTHR24249">
    <property type="entry name" value="HISTAMINE RECEPTOR-RELATED G-PROTEIN COUPLED RECEPTOR"/>
    <property type="match status" value="1"/>
</dbReference>
<dbReference type="PANTHER" id="PTHR24249:SF372">
    <property type="entry name" value="G-PROTEIN COUPLED RECEPTORS FAMILY 1 PROFILE DOMAIN-CONTAINING PROTEIN"/>
    <property type="match status" value="1"/>
</dbReference>
<dbReference type="SMART" id="SM01381">
    <property type="entry name" value="7TM_GPCR_Srsx"/>
    <property type="match status" value="1"/>
</dbReference>
<name>A7S158_NEMVE</name>
<dbReference type="InterPro" id="IPR050569">
    <property type="entry name" value="TAAR"/>
</dbReference>
<dbReference type="GO" id="GO:0005886">
    <property type="term" value="C:plasma membrane"/>
    <property type="evidence" value="ECO:0000318"/>
    <property type="project" value="GO_Central"/>
</dbReference>
<gene>
    <name evidence="12" type="ORF">NEMVEDRAFT_v1g205205</name>
</gene>
<dbReference type="PhylomeDB" id="A7S158"/>
<keyword evidence="2" id="KW-1003">Cell membrane</keyword>
<dbReference type="GO" id="GO:0007186">
    <property type="term" value="P:G protein-coupled receptor signaling pathway"/>
    <property type="evidence" value="ECO:0000318"/>
    <property type="project" value="GO_Central"/>
</dbReference>
<feature type="transmembrane region" description="Helical" evidence="10">
    <location>
        <begin position="103"/>
        <end position="125"/>
    </location>
</feature>
<evidence type="ECO:0000256" key="5">
    <source>
        <dbReference type="ARBA" id="ARBA00023040"/>
    </source>
</evidence>
<dbReference type="HOGENOM" id="CLU_009579_11_5_1"/>
<dbReference type="EMBL" id="DS469563">
    <property type="protein sequence ID" value="EDO42579.1"/>
    <property type="molecule type" value="Genomic_DNA"/>
</dbReference>
<dbReference type="STRING" id="45351.A7S158"/>
<comment type="similarity">
    <text evidence="9">Belongs to the G-protein coupled receptor 1 family.</text>
</comment>
<proteinExistence type="inferred from homology"/>
<feature type="transmembrane region" description="Helical" evidence="10">
    <location>
        <begin position="66"/>
        <end position="91"/>
    </location>
</feature>
<protein>
    <recommendedName>
        <fullName evidence="11">G-protein coupled receptors family 1 profile domain-containing protein</fullName>
    </recommendedName>
</protein>
<feature type="domain" description="G-protein coupled receptors family 1 profile" evidence="11">
    <location>
        <begin position="45"/>
        <end position="279"/>
    </location>
</feature>
<feature type="transmembrane region" description="Helical" evidence="10">
    <location>
        <begin position="171"/>
        <end position="196"/>
    </location>
</feature>
<evidence type="ECO:0000259" key="11">
    <source>
        <dbReference type="PROSITE" id="PS50262"/>
    </source>
</evidence>
<reference evidence="12 13" key="1">
    <citation type="journal article" date="2007" name="Science">
        <title>Sea anemone genome reveals ancestral eumetazoan gene repertoire and genomic organization.</title>
        <authorList>
            <person name="Putnam N.H."/>
            <person name="Srivastava M."/>
            <person name="Hellsten U."/>
            <person name="Dirks B."/>
            <person name="Chapman J."/>
            <person name="Salamov A."/>
            <person name="Terry A."/>
            <person name="Shapiro H."/>
            <person name="Lindquist E."/>
            <person name="Kapitonov V.V."/>
            <person name="Jurka J."/>
            <person name="Genikhovich G."/>
            <person name="Grigoriev I.V."/>
            <person name="Lucas S.M."/>
            <person name="Steele R.E."/>
            <person name="Finnerty J.R."/>
            <person name="Technau U."/>
            <person name="Martindale M.Q."/>
            <person name="Rokhsar D.S."/>
        </authorList>
    </citation>
    <scope>NUCLEOTIDE SEQUENCE [LARGE SCALE GENOMIC DNA]</scope>
    <source>
        <strain evidence="13">CH2 X CH6</strain>
    </source>
</reference>
<dbReference type="InterPro" id="IPR017452">
    <property type="entry name" value="GPCR_Rhodpsn_7TM"/>
</dbReference>
<feature type="transmembrane region" description="Helical" evidence="10">
    <location>
        <begin position="29"/>
        <end position="54"/>
    </location>
</feature>
<evidence type="ECO:0000256" key="2">
    <source>
        <dbReference type="ARBA" id="ARBA00022475"/>
    </source>
</evidence>
<dbReference type="Proteomes" id="UP000001593">
    <property type="component" value="Unassembled WGS sequence"/>
</dbReference>
<keyword evidence="3 9" id="KW-0812">Transmembrane</keyword>
<evidence type="ECO:0000313" key="12">
    <source>
        <dbReference type="EMBL" id="EDO42579.1"/>
    </source>
</evidence>
<feature type="transmembrane region" description="Helical" evidence="10">
    <location>
        <begin position="146"/>
        <end position="165"/>
    </location>
</feature>
<feature type="transmembrane region" description="Helical" evidence="10">
    <location>
        <begin position="263"/>
        <end position="281"/>
    </location>
</feature>
<dbReference type="InterPro" id="IPR000276">
    <property type="entry name" value="GPCR_Rhodpsn"/>
</dbReference>
<evidence type="ECO:0000256" key="6">
    <source>
        <dbReference type="ARBA" id="ARBA00023136"/>
    </source>
</evidence>
<feature type="transmembrane region" description="Helical" evidence="10">
    <location>
        <begin position="227"/>
        <end position="248"/>
    </location>
</feature>
<dbReference type="SUPFAM" id="SSF81321">
    <property type="entry name" value="Family A G protein-coupled receptor-like"/>
    <property type="match status" value="1"/>
</dbReference>
<dbReference type="eggNOG" id="KOG3656">
    <property type="taxonomic scope" value="Eukaryota"/>
</dbReference>
<evidence type="ECO:0000256" key="8">
    <source>
        <dbReference type="ARBA" id="ARBA00023224"/>
    </source>
</evidence>
<accession>A7S158</accession>
<dbReference type="PROSITE" id="PS50262">
    <property type="entry name" value="G_PROTEIN_RECEP_F1_2"/>
    <property type="match status" value="1"/>
</dbReference>
<keyword evidence="7 9" id="KW-0675">Receptor</keyword>
<dbReference type="CDD" id="cd00637">
    <property type="entry name" value="7tm_classA_rhodopsin-like"/>
    <property type="match status" value="1"/>
</dbReference>
<keyword evidence="4 10" id="KW-1133">Transmembrane helix</keyword>
<dbReference type="PRINTS" id="PR00237">
    <property type="entry name" value="GPCRRHODOPSN"/>
</dbReference>
<dbReference type="GO" id="GO:0004930">
    <property type="term" value="F:G protein-coupled receptor activity"/>
    <property type="evidence" value="ECO:0000318"/>
    <property type="project" value="GO_Central"/>
</dbReference>
<sequence>MEESFAFSNYSSNGKSPGEGCVLPQAHAIAMFVINILFSALGTVGNLLVCGAVLSTPTLRRISNYLICSLAVADLFITMSGQPLLAVMLWGRLHAVCYDKVELAFRAIGNVSCAASLLSLCFISIDRCVAISKPFRYNTIMTYWKLGLMLLFAWGFPSAYTYVRLQVSKKITSYITVGMFGAGYAVLAGCYIVIFIKTLKQAKERKRLLGYQRQKQSIVSQRTERRLATTILLIIAVFTVAWAPLFYLRVKQPKKNYGIAYDWARTIALSSSAVNPALYCLRNEEYRKAFKRILLLLFCCKGKKGQVEITRKRAPTQRTASTSLPQ</sequence>
<comment type="subcellular location">
    <subcellularLocation>
        <location evidence="1">Cell membrane</location>
        <topology evidence="1">Multi-pass membrane protein</topology>
    </subcellularLocation>
</comment>
<evidence type="ECO:0000256" key="7">
    <source>
        <dbReference type="ARBA" id="ARBA00023170"/>
    </source>
</evidence>
<keyword evidence="5 9" id="KW-0297">G-protein coupled receptor</keyword>
<dbReference type="InParanoid" id="A7S158"/>
<dbReference type="OMA" id="YITVGMF"/>
<dbReference type="OrthoDB" id="5975272at2759"/>
<dbReference type="Gene3D" id="1.20.1070.10">
    <property type="entry name" value="Rhodopsin 7-helix transmembrane proteins"/>
    <property type="match status" value="1"/>
</dbReference>
<keyword evidence="6 10" id="KW-0472">Membrane</keyword>
<evidence type="ECO:0000313" key="13">
    <source>
        <dbReference type="Proteomes" id="UP000001593"/>
    </source>
</evidence>
<keyword evidence="13" id="KW-1185">Reference proteome</keyword>
<evidence type="ECO:0000256" key="3">
    <source>
        <dbReference type="ARBA" id="ARBA00022692"/>
    </source>
</evidence>
<evidence type="ECO:0000256" key="4">
    <source>
        <dbReference type="ARBA" id="ARBA00022989"/>
    </source>
</evidence>
<dbReference type="Pfam" id="PF00001">
    <property type="entry name" value="7tm_1"/>
    <property type="match status" value="2"/>
</dbReference>
<dbReference type="AlphaFoldDB" id="A7S158"/>
<organism evidence="12 13">
    <name type="scientific">Nematostella vectensis</name>
    <name type="common">Starlet sea anemone</name>
    <dbReference type="NCBI Taxonomy" id="45351"/>
    <lineage>
        <taxon>Eukaryota</taxon>
        <taxon>Metazoa</taxon>
        <taxon>Cnidaria</taxon>
        <taxon>Anthozoa</taxon>
        <taxon>Hexacorallia</taxon>
        <taxon>Actiniaria</taxon>
        <taxon>Edwardsiidae</taxon>
        <taxon>Nematostella</taxon>
    </lineage>
</organism>
<evidence type="ECO:0000256" key="1">
    <source>
        <dbReference type="ARBA" id="ARBA00004651"/>
    </source>
</evidence>
<keyword evidence="8 9" id="KW-0807">Transducer</keyword>
<evidence type="ECO:0000256" key="9">
    <source>
        <dbReference type="RuleBase" id="RU000688"/>
    </source>
</evidence>
<dbReference type="PROSITE" id="PS00237">
    <property type="entry name" value="G_PROTEIN_RECEP_F1_1"/>
    <property type="match status" value="1"/>
</dbReference>